<protein>
    <recommendedName>
        <fullName evidence="8">9-cis-epoxycarotenoid dioxygenase</fullName>
    </recommendedName>
</protein>
<evidence type="ECO:0000256" key="3">
    <source>
        <dbReference type="ARBA" id="ARBA00022964"/>
    </source>
</evidence>
<proteinExistence type="inferred from homology"/>
<comment type="similarity">
    <text evidence="1">Belongs to the carotenoid oxygenase family.</text>
</comment>
<evidence type="ECO:0000256" key="1">
    <source>
        <dbReference type="ARBA" id="ARBA00006787"/>
    </source>
</evidence>
<dbReference type="GO" id="GO:0009570">
    <property type="term" value="C:chloroplast stroma"/>
    <property type="evidence" value="ECO:0000318"/>
    <property type="project" value="GO_Central"/>
</dbReference>
<evidence type="ECO:0000256" key="5">
    <source>
        <dbReference type="PIRSR" id="PIRSR604294-1"/>
    </source>
</evidence>
<keyword evidence="4 5" id="KW-0408">Iron</keyword>
<evidence type="ECO:0000313" key="6">
    <source>
        <dbReference type="EMBL" id="EYU33026.1"/>
    </source>
</evidence>
<keyword evidence="2 5" id="KW-0479">Metal-binding</keyword>
<reference evidence="6 7" key="1">
    <citation type="journal article" date="2013" name="Proc. Natl. Acad. Sci. U.S.A.">
        <title>Fine-scale variation in meiotic recombination in Mimulus inferred from population shotgun sequencing.</title>
        <authorList>
            <person name="Hellsten U."/>
            <person name="Wright K.M."/>
            <person name="Jenkins J."/>
            <person name="Shu S."/>
            <person name="Yuan Y."/>
            <person name="Wessler S.R."/>
            <person name="Schmutz J."/>
            <person name="Willis J.H."/>
            <person name="Rokhsar D.S."/>
        </authorList>
    </citation>
    <scope>NUCLEOTIDE SEQUENCE [LARGE SCALE GENOMIC DNA]</scope>
    <source>
        <strain evidence="7">cv. DUN x IM62</strain>
    </source>
</reference>
<dbReference type="AlphaFoldDB" id="A0A022QYM2"/>
<comment type="cofactor">
    <cofactor evidence="5">
        <name>Fe(2+)</name>
        <dbReference type="ChEBI" id="CHEBI:29033"/>
    </cofactor>
    <text evidence="5">Binds 1 Fe(2+) ion per subunit.</text>
</comment>
<accession>A0A022QYM2</accession>
<keyword evidence="3" id="KW-0223">Dioxygenase</keyword>
<evidence type="ECO:0000256" key="4">
    <source>
        <dbReference type="ARBA" id="ARBA00023004"/>
    </source>
</evidence>
<dbReference type="GO" id="GO:0046872">
    <property type="term" value="F:metal ion binding"/>
    <property type="evidence" value="ECO:0007669"/>
    <property type="project" value="UniProtKB-KW"/>
</dbReference>
<gene>
    <name evidence="6" type="ORF">MIMGU_mgv1a004088mg</name>
</gene>
<dbReference type="InterPro" id="IPR004294">
    <property type="entry name" value="Carotenoid_Oase"/>
</dbReference>
<feature type="binding site" evidence="5">
    <location>
        <position position="532"/>
    </location>
    <ligand>
        <name>Fe cation</name>
        <dbReference type="ChEBI" id="CHEBI:24875"/>
        <note>catalytic</note>
    </ligand>
</feature>
<dbReference type="eggNOG" id="KOG1285">
    <property type="taxonomic scope" value="Eukaryota"/>
</dbReference>
<feature type="binding site" evidence="5">
    <location>
        <position position="281"/>
    </location>
    <ligand>
        <name>Fe cation</name>
        <dbReference type="ChEBI" id="CHEBI:24875"/>
        <note>catalytic</note>
    </ligand>
</feature>
<keyword evidence="7" id="KW-1185">Reference proteome</keyword>
<evidence type="ECO:0000256" key="2">
    <source>
        <dbReference type="ARBA" id="ARBA00022723"/>
    </source>
</evidence>
<dbReference type="Pfam" id="PF03055">
    <property type="entry name" value="RPE65"/>
    <property type="match status" value="1"/>
</dbReference>
<sequence length="544" mass="60319">MATVFLSVLPKFHPSLNVVSLVGIALDDFICKFIILSTSLSPHVDPKHELSGNFYPVEELPPTACQVVEGSLPSTLEGGAYIQNGPNPQFIPRGPYHIADGDGMLHSIKFSGGDKAIFCSRFVKTHKYVMERDLGYPFFPNPIAYFISNRLRFIFLTVARGIIGGKINPLTTGIGTANTSLFEFAGHLFAMIESDLPYEIKICPDGDILTIGRHDFHSSSDGDLFSHMTAHPKVDADTGEAFAFRNNVIPPFLTFFRIDPNGRKQKDVHILSIKGVTSYIHDFAVTKRFAVFPDAQLVMDPLGIMRGKKIIRVDPEKTPRLGIIPRYATDDSEMYWTDVPGLNMMHVINAWEDDDDATCNKIVMVVTNILPVENLLERRNSTHLSLEKITIDIKTKEVVRCIVSTQSIDFGAINPKYAGKKNRYMYAAAIENYPKMVGVVKLDLSLCGEEYSGDSAVVASRIYGAGCYGSEPIFVAREANNSTAEEDDGYLLVYVHNENTEESKFIVMNAKSPSLEVIAEVKLPGRVPHGFHTTFVSQVDNLIP</sequence>
<evidence type="ECO:0000313" key="7">
    <source>
        <dbReference type="Proteomes" id="UP000030748"/>
    </source>
</evidence>
<organism evidence="6 7">
    <name type="scientific">Erythranthe guttata</name>
    <name type="common">Yellow monkey flower</name>
    <name type="synonym">Mimulus guttatus</name>
    <dbReference type="NCBI Taxonomy" id="4155"/>
    <lineage>
        <taxon>Eukaryota</taxon>
        <taxon>Viridiplantae</taxon>
        <taxon>Streptophyta</taxon>
        <taxon>Embryophyta</taxon>
        <taxon>Tracheophyta</taxon>
        <taxon>Spermatophyta</taxon>
        <taxon>Magnoliopsida</taxon>
        <taxon>eudicotyledons</taxon>
        <taxon>Gunneridae</taxon>
        <taxon>Pentapetalae</taxon>
        <taxon>asterids</taxon>
        <taxon>lamiids</taxon>
        <taxon>Lamiales</taxon>
        <taxon>Phrymaceae</taxon>
        <taxon>Erythranthe</taxon>
    </lineage>
</organism>
<keyword evidence="3" id="KW-0560">Oxidoreductase</keyword>
<feature type="binding site" evidence="5">
    <location>
        <position position="231"/>
    </location>
    <ligand>
        <name>Fe cation</name>
        <dbReference type="ChEBI" id="CHEBI:24875"/>
        <note>catalytic</note>
    </ligand>
</feature>
<dbReference type="Proteomes" id="UP000030748">
    <property type="component" value="Unassembled WGS sequence"/>
</dbReference>
<dbReference type="STRING" id="4155.A0A022QYM2"/>
<feature type="binding site" evidence="5">
    <location>
        <position position="346"/>
    </location>
    <ligand>
        <name>Fe cation</name>
        <dbReference type="ChEBI" id="CHEBI:24875"/>
        <note>catalytic</note>
    </ligand>
</feature>
<name>A0A022QYM2_ERYGU</name>
<dbReference type="EMBL" id="KI630804">
    <property type="protein sequence ID" value="EYU33026.1"/>
    <property type="molecule type" value="Genomic_DNA"/>
</dbReference>
<dbReference type="PANTHER" id="PTHR10543:SF46">
    <property type="entry name" value="CAROTENOID CLEAVAGE DIOXYGENASE 4, CHLOROPLASTIC-RELATED"/>
    <property type="match status" value="1"/>
</dbReference>
<dbReference type="PANTHER" id="PTHR10543">
    <property type="entry name" value="BETA-CAROTENE DIOXYGENASE"/>
    <property type="match status" value="1"/>
</dbReference>
<dbReference type="GO" id="GO:0016121">
    <property type="term" value="P:carotene catabolic process"/>
    <property type="evidence" value="ECO:0000318"/>
    <property type="project" value="GO_Central"/>
</dbReference>
<evidence type="ECO:0008006" key="8">
    <source>
        <dbReference type="Google" id="ProtNLM"/>
    </source>
</evidence>
<dbReference type="GO" id="GO:0010436">
    <property type="term" value="F:carotenoid dioxygenase activity"/>
    <property type="evidence" value="ECO:0000318"/>
    <property type="project" value="GO_Central"/>
</dbReference>